<dbReference type="AlphaFoldDB" id="A0A0A0BRK0"/>
<dbReference type="RefSeq" id="WP_035061736.1">
    <property type="nucleotide sequence ID" value="NZ_AXCZ01000138.1"/>
</dbReference>
<keyword evidence="2" id="KW-1185">Reference proteome</keyword>
<evidence type="ECO:0000313" key="1">
    <source>
        <dbReference type="EMBL" id="KGM10606.1"/>
    </source>
</evidence>
<protein>
    <submittedName>
        <fullName evidence="1">Uncharacterized protein</fullName>
    </submittedName>
</protein>
<dbReference type="EMBL" id="AXCZ01000138">
    <property type="protein sequence ID" value="KGM10606.1"/>
    <property type="molecule type" value="Genomic_DNA"/>
</dbReference>
<organism evidence="1 2">
    <name type="scientific">Cellulomonas bogoriensis 69B4 = DSM 16987</name>
    <dbReference type="NCBI Taxonomy" id="1386082"/>
    <lineage>
        <taxon>Bacteria</taxon>
        <taxon>Bacillati</taxon>
        <taxon>Actinomycetota</taxon>
        <taxon>Actinomycetes</taxon>
        <taxon>Micrococcales</taxon>
        <taxon>Cellulomonadaceae</taxon>
        <taxon>Cellulomonas</taxon>
    </lineage>
</organism>
<gene>
    <name evidence="1" type="ORF">N869_04425</name>
</gene>
<reference evidence="1 2" key="1">
    <citation type="submission" date="2013-08" db="EMBL/GenBank/DDBJ databases">
        <title>Genome sequencing of Cellulomonas bogoriensis 69B4.</title>
        <authorList>
            <person name="Chen F."/>
            <person name="Li Y."/>
            <person name="Wang G."/>
        </authorList>
    </citation>
    <scope>NUCLEOTIDE SEQUENCE [LARGE SCALE GENOMIC DNA]</scope>
    <source>
        <strain evidence="1 2">69B4</strain>
    </source>
</reference>
<proteinExistence type="predicted"/>
<dbReference type="Proteomes" id="UP000054314">
    <property type="component" value="Unassembled WGS sequence"/>
</dbReference>
<sequence>MSTRPQALLVDGALLHLDPDLPDADRDGVVHTLLLAIHVATGRTTGGTDAVLSDMRSLAADVGWNVTDSGSTTTTLPLHGSALDAVAQSWKASAGATAAQGLQRSITTAGKDPRTSTTAWGRLPTDSGRGCLVVQATHASDGLVMLWTYVGVSPAADGPDFLEARSWRRTSMDLRHARMLANPAVFTTQMRKTLAAKVAGVVATEVIALT</sequence>
<accession>A0A0A0BRK0</accession>
<comment type="caution">
    <text evidence="1">The sequence shown here is derived from an EMBL/GenBank/DDBJ whole genome shotgun (WGS) entry which is preliminary data.</text>
</comment>
<name>A0A0A0BRK0_9CELL</name>
<evidence type="ECO:0000313" key="2">
    <source>
        <dbReference type="Proteomes" id="UP000054314"/>
    </source>
</evidence>